<keyword evidence="7 9" id="KW-0472">Membrane</keyword>
<evidence type="ECO:0000259" key="10">
    <source>
        <dbReference type="PROSITE" id="PS50263"/>
    </source>
</evidence>
<dbReference type="InterPro" id="IPR036526">
    <property type="entry name" value="C-N_Hydrolase_sf"/>
</dbReference>
<keyword evidence="3 9" id="KW-1003">Cell membrane</keyword>
<dbReference type="Pfam" id="PF20154">
    <property type="entry name" value="LNT_N"/>
    <property type="match status" value="1"/>
</dbReference>
<dbReference type="SUPFAM" id="SSF56317">
    <property type="entry name" value="Carbon-nitrogen hydrolase"/>
    <property type="match status" value="1"/>
</dbReference>
<keyword evidence="8 9" id="KW-0012">Acyltransferase</keyword>
<evidence type="ECO:0000256" key="6">
    <source>
        <dbReference type="ARBA" id="ARBA00022989"/>
    </source>
</evidence>
<comment type="catalytic activity">
    <reaction evidence="9">
        <text>N-terminal S-1,2-diacyl-sn-glyceryl-L-cysteinyl-[lipoprotein] + a glycerophospholipid = N-acyl-S-1,2-diacyl-sn-glyceryl-L-cysteinyl-[lipoprotein] + a 2-acyl-sn-glycero-3-phospholipid + H(+)</text>
        <dbReference type="Rhea" id="RHEA:48228"/>
        <dbReference type="Rhea" id="RHEA-COMP:14681"/>
        <dbReference type="Rhea" id="RHEA-COMP:14684"/>
        <dbReference type="ChEBI" id="CHEBI:15378"/>
        <dbReference type="ChEBI" id="CHEBI:136912"/>
        <dbReference type="ChEBI" id="CHEBI:140656"/>
        <dbReference type="ChEBI" id="CHEBI:140657"/>
        <dbReference type="ChEBI" id="CHEBI:140660"/>
        <dbReference type="EC" id="2.3.1.269"/>
    </reaction>
</comment>
<feature type="transmembrane region" description="Helical" evidence="9">
    <location>
        <begin position="28"/>
        <end position="61"/>
    </location>
</feature>
<dbReference type="GO" id="GO:0005886">
    <property type="term" value="C:plasma membrane"/>
    <property type="evidence" value="ECO:0007669"/>
    <property type="project" value="UniProtKB-SubCell"/>
</dbReference>
<evidence type="ECO:0000313" key="12">
    <source>
        <dbReference type="Proteomes" id="UP000295164"/>
    </source>
</evidence>
<comment type="function">
    <text evidence="9">Catalyzes the phospholipid dependent N-acylation of the N-terminal cysteine of apolipoprotein, the last step in lipoprotein maturation.</text>
</comment>
<comment type="similarity">
    <text evidence="2 9">Belongs to the CN hydrolase family. Apolipoprotein N-acyltransferase subfamily.</text>
</comment>
<dbReference type="Proteomes" id="UP000295164">
    <property type="component" value="Unassembled WGS sequence"/>
</dbReference>
<keyword evidence="5 9" id="KW-0812">Transmembrane</keyword>
<keyword evidence="11" id="KW-0449">Lipoprotein</keyword>
<feature type="transmembrane region" description="Helical" evidence="9">
    <location>
        <begin position="70"/>
        <end position="89"/>
    </location>
</feature>
<evidence type="ECO:0000256" key="5">
    <source>
        <dbReference type="ARBA" id="ARBA00022692"/>
    </source>
</evidence>
<dbReference type="Pfam" id="PF00795">
    <property type="entry name" value="CN_hydrolase"/>
    <property type="match status" value="1"/>
</dbReference>
<dbReference type="Gene3D" id="3.60.110.10">
    <property type="entry name" value="Carbon-nitrogen hydrolase"/>
    <property type="match status" value="1"/>
</dbReference>
<dbReference type="InterPro" id="IPR003010">
    <property type="entry name" value="C-N_Hydrolase"/>
</dbReference>
<proteinExistence type="inferred from homology"/>
<evidence type="ECO:0000256" key="7">
    <source>
        <dbReference type="ARBA" id="ARBA00023136"/>
    </source>
</evidence>
<evidence type="ECO:0000256" key="1">
    <source>
        <dbReference type="ARBA" id="ARBA00004651"/>
    </source>
</evidence>
<protein>
    <recommendedName>
        <fullName evidence="9">Apolipoprotein N-acyltransferase</fullName>
        <shortName evidence="9">ALP N-acyltransferase</shortName>
        <ecNumber evidence="9">2.3.1.269</ecNumber>
    </recommendedName>
</protein>
<dbReference type="UniPathway" id="UPA00666"/>
<gene>
    <name evidence="9 11" type="primary">lnt</name>
    <name evidence="11" type="ORF">E0486_18565</name>
</gene>
<keyword evidence="4 9" id="KW-0808">Transferase</keyword>
<feature type="domain" description="CN hydrolase" evidence="10">
    <location>
        <begin position="252"/>
        <end position="492"/>
    </location>
</feature>
<keyword evidence="12" id="KW-1185">Reference proteome</keyword>
<accession>A0A4R4DTG9</accession>
<dbReference type="AlphaFoldDB" id="A0A4R4DTG9"/>
<evidence type="ECO:0000256" key="2">
    <source>
        <dbReference type="ARBA" id="ARBA00010065"/>
    </source>
</evidence>
<reference evidence="11 12" key="1">
    <citation type="submission" date="2019-03" db="EMBL/GenBank/DDBJ databases">
        <authorList>
            <person name="Kim M.K.M."/>
        </authorList>
    </citation>
    <scope>NUCLEOTIDE SEQUENCE [LARGE SCALE GENOMIC DNA]</scope>
    <source>
        <strain evidence="11 12">17J68-15</strain>
    </source>
</reference>
<evidence type="ECO:0000256" key="8">
    <source>
        <dbReference type="ARBA" id="ARBA00023315"/>
    </source>
</evidence>
<dbReference type="OrthoDB" id="9804277at2"/>
<evidence type="ECO:0000256" key="3">
    <source>
        <dbReference type="ARBA" id="ARBA00022475"/>
    </source>
</evidence>
<evidence type="ECO:0000313" key="11">
    <source>
        <dbReference type="EMBL" id="TCZ63401.1"/>
    </source>
</evidence>
<dbReference type="PANTHER" id="PTHR38686:SF1">
    <property type="entry name" value="APOLIPOPROTEIN N-ACYLTRANSFERASE"/>
    <property type="match status" value="1"/>
</dbReference>
<dbReference type="GO" id="GO:0042158">
    <property type="term" value="P:lipoprotein biosynthetic process"/>
    <property type="evidence" value="ECO:0007669"/>
    <property type="project" value="UniProtKB-UniRule"/>
</dbReference>
<dbReference type="HAMAP" id="MF_01148">
    <property type="entry name" value="Lnt"/>
    <property type="match status" value="1"/>
</dbReference>
<feature type="transmembrane region" description="Helical" evidence="9">
    <location>
        <begin position="180"/>
        <end position="203"/>
    </location>
</feature>
<dbReference type="InterPro" id="IPR045378">
    <property type="entry name" value="LNT_N"/>
</dbReference>
<dbReference type="EC" id="2.3.1.269" evidence="9"/>
<feature type="transmembrane region" description="Helical" evidence="9">
    <location>
        <begin position="140"/>
        <end position="160"/>
    </location>
</feature>
<evidence type="ECO:0000256" key="4">
    <source>
        <dbReference type="ARBA" id="ARBA00022679"/>
    </source>
</evidence>
<dbReference type="GO" id="GO:0016410">
    <property type="term" value="F:N-acyltransferase activity"/>
    <property type="evidence" value="ECO:0007669"/>
    <property type="project" value="UniProtKB-UniRule"/>
</dbReference>
<feature type="transmembrane region" description="Helical" evidence="9">
    <location>
        <begin position="101"/>
        <end position="128"/>
    </location>
</feature>
<organism evidence="11 12">
    <name type="scientific">Flaviaesturariibacter aridisoli</name>
    <dbReference type="NCBI Taxonomy" id="2545761"/>
    <lineage>
        <taxon>Bacteria</taxon>
        <taxon>Pseudomonadati</taxon>
        <taxon>Bacteroidota</taxon>
        <taxon>Chitinophagia</taxon>
        <taxon>Chitinophagales</taxon>
        <taxon>Chitinophagaceae</taxon>
        <taxon>Flaviaestuariibacter</taxon>
    </lineage>
</organism>
<evidence type="ECO:0000256" key="9">
    <source>
        <dbReference type="HAMAP-Rule" id="MF_01148"/>
    </source>
</evidence>
<dbReference type="PANTHER" id="PTHR38686">
    <property type="entry name" value="APOLIPOPROTEIN N-ACYLTRANSFERASE"/>
    <property type="match status" value="1"/>
</dbReference>
<name>A0A4R4DTG9_9BACT</name>
<keyword evidence="6 9" id="KW-1133">Transmembrane helix</keyword>
<dbReference type="PROSITE" id="PS50263">
    <property type="entry name" value="CN_HYDROLASE"/>
    <property type="match status" value="1"/>
</dbReference>
<dbReference type="NCBIfam" id="TIGR00546">
    <property type="entry name" value="lnt"/>
    <property type="match status" value="1"/>
</dbReference>
<comment type="subcellular location">
    <subcellularLocation>
        <location evidence="1 9">Cell membrane</location>
        <topology evidence="1 9">Multi-pass membrane protein</topology>
    </subcellularLocation>
</comment>
<feature type="transmembrane region" description="Helical" evidence="9">
    <location>
        <begin position="501"/>
        <end position="518"/>
    </location>
</feature>
<dbReference type="InterPro" id="IPR004563">
    <property type="entry name" value="Apolipo_AcylTrfase"/>
</dbReference>
<comment type="pathway">
    <text evidence="9">Protein modification; lipoprotein biosynthesis (N-acyl transfer).</text>
</comment>
<comment type="caution">
    <text evidence="11">The sequence shown here is derived from an EMBL/GenBank/DDBJ whole genome shotgun (WGS) entry which is preliminary data.</text>
</comment>
<sequence>MTTATRPLHKETVVQAPPPPRGFLRRHWLPLLLACVCNTLAVARVQYVPGLLAVACAAILLLQARSLREAAVTGVAFMCGTAILLNYWMVPVLLKYTGGNWLMAIGCYVASWTLMAPFFGLQFALFAFLRRRGSSAAAHWGNALFFGAVWVLFEWGRAWLFSAVPFMSYAWGSAAGQSTLLLQPAVFGGVFALTFLLVVPAYLFAVSWHTRRWRAALPAGALLLLQLTGGWALHRAAETKAASLPSIDVALVQPALSTDLLWDPENGNQLVQHLLALNRQAAALRPALTVWTETTVPWTYRPDDDFVGALRTTSTAAGSAMLLGMSSDGTAADPLRSNSLYLFDGAGALQGRYDKQELLAGAERPFVGGLVLPFQSGNGTRFRAGSGGAPVPSAWGPAGLLLCNEATIPAQARARAAAGATWLAVLGNDNWFADTYVAAGHFNQCRIRAVENRKDLVVNINMGVAGVIRAAGDIAARFDGHEPAARPASLQLHEGLPPSHLFFNLFILVVLATCNRFFSKPKQ</sequence>
<dbReference type="EMBL" id="SKFH01000084">
    <property type="protein sequence ID" value="TCZ63401.1"/>
    <property type="molecule type" value="Genomic_DNA"/>
</dbReference>